<keyword evidence="1" id="KW-0732">Signal</keyword>
<dbReference type="GO" id="GO:0006629">
    <property type="term" value="P:lipid metabolic process"/>
    <property type="evidence" value="ECO:0007669"/>
    <property type="project" value="InterPro"/>
</dbReference>
<dbReference type="KEGG" id="lamb:KBB96_08035"/>
<evidence type="ECO:0000313" key="3">
    <source>
        <dbReference type="Proteomes" id="UP000676169"/>
    </source>
</evidence>
<dbReference type="AlphaFoldDB" id="A0A975J2L2"/>
<accession>A0A975J2L2</accession>
<dbReference type="GO" id="GO:0008081">
    <property type="term" value="F:phosphoric diester hydrolase activity"/>
    <property type="evidence" value="ECO:0007669"/>
    <property type="project" value="InterPro"/>
</dbReference>
<feature type="chain" id="PRO_5037516818" evidence="1">
    <location>
        <begin position="19"/>
        <end position="699"/>
    </location>
</feature>
<feature type="signal peptide" evidence="1">
    <location>
        <begin position="1"/>
        <end position="18"/>
    </location>
</feature>
<dbReference type="RefSeq" id="WP_211634168.1">
    <property type="nucleotide sequence ID" value="NZ_CP073100.1"/>
</dbReference>
<proteinExistence type="predicted"/>
<dbReference type="Gene3D" id="3.20.20.190">
    <property type="entry name" value="Phosphatidylinositol (PI) phosphodiesterase"/>
    <property type="match status" value="1"/>
</dbReference>
<evidence type="ECO:0000256" key="1">
    <source>
        <dbReference type="SAM" id="SignalP"/>
    </source>
</evidence>
<organism evidence="2 3">
    <name type="scientific">Luteolibacter ambystomatis</name>
    <dbReference type="NCBI Taxonomy" id="2824561"/>
    <lineage>
        <taxon>Bacteria</taxon>
        <taxon>Pseudomonadati</taxon>
        <taxon>Verrucomicrobiota</taxon>
        <taxon>Verrucomicrobiia</taxon>
        <taxon>Verrucomicrobiales</taxon>
        <taxon>Verrucomicrobiaceae</taxon>
        <taxon>Luteolibacter</taxon>
    </lineage>
</organism>
<sequence length="699" mass="75705">MKPIKLLCYLLLGAIAEAQTVTPTKSSYTVGEAVQIAWTGASTTADWFGIYPAGVTPGGQASLNWIYTSGTQTKPGSVIASGSATMTSSLSPGNYAVFLCANDGYTVRASNTFSVVAALSVTAAPSLVGDPLVVSFNGAPGNATDWIGVYQQGQTGSNYLQWVYLNGATSGTVSFSGLAAGNYDLYLYQNDTYSVLAQGSAVRLPNALTAGNPVFSDNESATFTYQFTDTQNDHWAGVYAEGAADSNYLTSINLGGADSGNSTITQTLTAGRYEVRAFKTGTYDKVGRAPFLVRDDHRQATWVSLPTRNQTHAVGSAGTQSGYADDVWKATASQTGVLSSTIAPRMRAGSYNGMVQIIHKVNQVKLLGKLQAVVNGQVIAEKNLNSNPIPSLGSYDCLYESLPFTLAQENNVTLRVTAAGNAAFSTGVMSLFRTTDKRPIHVIAHRKNNIQRVNTAVSQGCTGIETDTDTVVVNGQLRIEAHHHSTEVDWTPYNQYGAFLDTLKGHLDNGALTMVYFDIKDPEAGQTYEQFATELYSMLQARNFDPSRVVIGTFEPDSFRSVAQTMNFPVNIDSYYWGNRYAGWIKDAELHSTLQEFGQPEASTQDTLDLTEAIYLNGRIRTSYVWTITNDVSYYDNTVTPYSADYSKTLARRMMILGINGLMPDQSSSMVDIMSEAAFTNVFRMANTNDRVSHLHGEN</sequence>
<dbReference type="EMBL" id="CP073100">
    <property type="protein sequence ID" value="QUE52832.1"/>
    <property type="molecule type" value="Genomic_DNA"/>
</dbReference>
<gene>
    <name evidence="2" type="ORF">KBB96_08035</name>
</gene>
<keyword evidence="3" id="KW-1185">Reference proteome</keyword>
<dbReference type="Proteomes" id="UP000676169">
    <property type="component" value="Chromosome"/>
</dbReference>
<protein>
    <submittedName>
        <fullName evidence="2">Uncharacterized protein</fullName>
    </submittedName>
</protein>
<dbReference type="SUPFAM" id="SSF51695">
    <property type="entry name" value="PLC-like phosphodiesterases"/>
    <property type="match status" value="1"/>
</dbReference>
<name>A0A975J2L2_9BACT</name>
<dbReference type="InterPro" id="IPR017946">
    <property type="entry name" value="PLC-like_Pdiesterase_TIM-brl"/>
</dbReference>
<reference evidence="2" key="1">
    <citation type="submission" date="2021-04" db="EMBL/GenBank/DDBJ databases">
        <title>Luteolibacter sp. 32A isolated from the skin of an Anderson's salamander (Ambystoma andersonii).</title>
        <authorList>
            <person name="Spergser J."/>
            <person name="Busse H.-J."/>
        </authorList>
    </citation>
    <scope>NUCLEOTIDE SEQUENCE</scope>
    <source>
        <strain evidence="2">32A</strain>
    </source>
</reference>
<evidence type="ECO:0000313" key="2">
    <source>
        <dbReference type="EMBL" id="QUE52832.1"/>
    </source>
</evidence>